<keyword evidence="1" id="KW-0812">Transmembrane</keyword>
<proteinExistence type="predicted"/>
<reference evidence="2" key="1">
    <citation type="submission" date="2020-05" db="UniProtKB">
        <authorList>
            <consortium name="EnsemblMetazoa"/>
        </authorList>
    </citation>
    <scope>IDENTIFICATION</scope>
    <source>
        <strain evidence="2">Yale</strain>
    </source>
</reference>
<accession>A0A1B0GEZ0</accession>
<protein>
    <submittedName>
        <fullName evidence="2">Uncharacterized protein</fullName>
    </submittedName>
</protein>
<dbReference type="EnsemblMetazoa" id="GMOY011862-RA">
    <property type="protein sequence ID" value="GMOY011862-PA"/>
    <property type="gene ID" value="GMOY011862"/>
</dbReference>
<dbReference type="Proteomes" id="UP000092444">
    <property type="component" value="Unassembled WGS sequence"/>
</dbReference>
<feature type="transmembrane region" description="Helical" evidence="1">
    <location>
        <begin position="84"/>
        <end position="104"/>
    </location>
</feature>
<organism evidence="2 3">
    <name type="scientific">Glossina morsitans morsitans</name>
    <name type="common">Savannah tsetse fly</name>
    <dbReference type="NCBI Taxonomy" id="37546"/>
    <lineage>
        <taxon>Eukaryota</taxon>
        <taxon>Metazoa</taxon>
        <taxon>Ecdysozoa</taxon>
        <taxon>Arthropoda</taxon>
        <taxon>Hexapoda</taxon>
        <taxon>Insecta</taxon>
        <taxon>Pterygota</taxon>
        <taxon>Neoptera</taxon>
        <taxon>Endopterygota</taxon>
        <taxon>Diptera</taxon>
        <taxon>Brachycera</taxon>
        <taxon>Muscomorpha</taxon>
        <taxon>Hippoboscoidea</taxon>
        <taxon>Glossinidae</taxon>
        <taxon>Glossina</taxon>
    </lineage>
</organism>
<name>A0A1B0GEZ0_GLOMM</name>
<dbReference type="VEuPathDB" id="VectorBase:GMOY011862"/>
<dbReference type="AlphaFoldDB" id="A0A1B0GEZ0"/>
<evidence type="ECO:0000256" key="1">
    <source>
        <dbReference type="SAM" id="Phobius"/>
    </source>
</evidence>
<dbReference type="EMBL" id="CCAG010012654">
    <property type="status" value="NOT_ANNOTATED_CDS"/>
    <property type="molecule type" value="Genomic_DNA"/>
</dbReference>
<keyword evidence="3" id="KW-1185">Reference proteome</keyword>
<evidence type="ECO:0000313" key="2">
    <source>
        <dbReference type="EnsemblMetazoa" id="GMOY011862-PA"/>
    </source>
</evidence>
<keyword evidence="1" id="KW-0472">Membrane</keyword>
<keyword evidence="1" id="KW-1133">Transmembrane helix</keyword>
<sequence>AEFCCGSGICGRFVLTAIVTCAVDIVYVDAVDGLVAAVTPLFETIVTRDLLGCKVEAINYVLYAAWWWPAAPTVASYLTMLRPFGPFGLLPGVGLLIFGWGVMVTCTRSGTIMEAWSLASLPSPALRWRCQLSSSMIDRAANARTSVACSSD</sequence>
<evidence type="ECO:0000313" key="3">
    <source>
        <dbReference type="Proteomes" id="UP000092444"/>
    </source>
</evidence>